<protein>
    <submittedName>
        <fullName evidence="1">Uncharacterized protein</fullName>
    </submittedName>
</protein>
<organism evidence="1">
    <name type="scientific">Bracon brevicornis</name>
    <dbReference type="NCBI Taxonomy" id="1563983"/>
    <lineage>
        <taxon>Eukaryota</taxon>
        <taxon>Metazoa</taxon>
        <taxon>Ecdysozoa</taxon>
        <taxon>Arthropoda</taxon>
        <taxon>Hexapoda</taxon>
        <taxon>Insecta</taxon>
        <taxon>Pterygota</taxon>
        <taxon>Neoptera</taxon>
        <taxon>Endopterygota</taxon>
        <taxon>Hymenoptera</taxon>
        <taxon>Apocrita</taxon>
        <taxon>Ichneumonoidea</taxon>
        <taxon>Braconidae</taxon>
        <taxon>Braconinae</taxon>
        <taxon>Bracon</taxon>
    </lineage>
</organism>
<gene>
    <name evidence="1" type="ORF">BBRV_LOCUS89129</name>
</gene>
<proteinExistence type="predicted"/>
<accession>A0A6V7KUR2</accession>
<dbReference type="EMBL" id="CADCXW020000327">
    <property type="protein sequence ID" value="CAD1567753.1"/>
    <property type="molecule type" value="Genomic_DNA"/>
</dbReference>
<dbReference type="AlphaFoldDB" id="A0A6V7KUR2"/>
<sequence>MSVRKPRKSRIPIVRRPQDKWRLTEEQEDRFRELEHLYMIKWNAIRPLTSINHRLDYFLDPEDEMYDFAVSTHETAYRKLLVELDLYLLDMVKLYAPFPLYRDLMEQHSDLVLDTSERCPGPRMNYKELYGSENVKRCTINEMRDRWRKKTINIDVLMENAPLFHAVVSSWEYTYQR</sequence>
<reference evidence="1" key="1">
    <citation type="submission" date="2020-07" db="EMBL/GenBank/DDBJ databases">
        <authorList>
            <person name="Ferguson B K."/>
        </authorList>
    </citation>
    <scope>NUCLEOTIDE SEQUENCE</scope>
    <source>
        <strain evidence="1">L06</strain>
    </source>
</reference>
<evidence type="ECO:0000313" key="1">
    <source>
        <dbReference type="EMBL" id="CAD1567753.1"/>
    </source>
</evidence>
<name>A0A6V7KUR2_9HYME</name>